<sequence length="75" mass="8350">MKEFVSIRNQSATKCGFGRHDPDTDRMQKLTQRKQTATTKGTKTNIRSWLFRISITAAAVGGVTIAGGPVRGWRR</sequence>
<evidence type="ECO:0000313" key="1">
    <source>
        <dbReference type="EMBL" id="MER9285128.1"/>
    </source>
</evidence>
<name>A0ACC6SZM8_9HYPH</name>
<gene>
    <name evidence="1" type="ORF">NKI81_14330</name>
</gene>
<organism evidence="1 2">
    <name type="scientific">Mesorhizobium australicum</name>
    <dbReference type="NCBI Taxonomy" id="536018"/>
    <lineage>
        <taxon>Bacteria</taxon>
        <taxon>Pseudomonadati</taxon>
        <taxon>Pseudomonadota</taxon>
        <taxon>Alphaproteobacteria</taxon>
        <taxon>Hyphomicrobiales</taxon>
        <taxon>Phyllobacteriaceae</taxon>
        <taxon>Mesorhizobium</taxon>
    </lineage>
</organism>
<evidence type="ECO:0000313" key="2">
    <source>
        <dbReference type="Proteomes" id="UP001480082"/>
    </source>
</evidence>
<comment type="caution">
    <text evidence="1">The sequence shown here is derived from an EMBL/GenBank/DDBJ whole genome shotgun (WGS) entry which is preliminary data.</text>
</comment>
<keyword evidence="2" id="KW-1185">Reference proteome</keyword>
<dbReference type="Proteomes" id="UP001480082">
    <property type="component" value="Unassembled WGS sequence"/>
</dbReference>
<protein>
    <submittedName>
        <fullName evidence="1">Uncharacterized protein</fullName>
    </submittedName>
</protein>
<accession>A0ACC6SZM8</accession>
<dbReference type="EMBL" id="JAMYRI010000007">
    <property type="protein sequence ID" value="MER9285128.1"/>
    <property type="molecule type" value="Genomic_DNA"/>
</dbReference>
<proteinExistence type="predicted"/>
<reference evidence="1 2" key="1">
    <citation type="journal article" date="2024" name="Proc. Natl. Acad. Sci. U.S.A.">
        <title>The evolutionary genomics of adaptation to stress in wild rhizobium bacteria.</title>
        <authorList>
            <person name="Kehlet-Delgado H."/>
            <person name="Montoya A.P."/>
            <person name="Jensen K.T."/>
            <person name="Wendlandt C.E."/>
            <person name="Dexheimer C."/>
            <person name="Roberts M."/>
            <person name="Torres Martinez L."/>
            <person name="Friesen M.L."/>
            <person name="Griffitts J.S."/>
            <person name="Porter S.S."/>
        </authorList>
    </citation>
    <scope>NUCLEOTIDE SEQUENCE [LARGE SCALE GENOMIC DNA]</scope>
    <source>
        <strain evidence="1 2">M0468</strain>
    </source>
</reference>